<dbReference type="InterPro" id="IPR008928">
    <property type="entry name" value="6-hairpin_glycosidase_sf"/>
</dbReference>
<dbReference type="InterPro" id="IPR012341">
    <property type="entry name" value="6hp_glycosidase-like_sf"/>
</dbReference>
<dbReference type="PIRSF" id="PIRSF006402">
    <property type="entry name" value="UCP006402_thioredoxin"/>
    <property type="match status" value="1"/>
</dbReference>
<dbReference type="GO" id="GO:0005975">
    <property type="term" value="P:carbohydrate metabolic process"/>
    <property type="evidence" value="ECO:0007669"/>
    <property type="project" value="InterPro"/>
</dbReference>
<feature type="domain" description="Spermatogenesis-associated protein 20-like TRX" evidence="1">
    <location>
        <begin position="1"/>
        <end position="162"/>
    </location>
</feature>
<proteinExistence type="predicted"/>
<organism evidence="2 3">
    <name type="scientific">Caloramator proteoclasticus DSM 10124</name>
    <dbReference type="NCBI Taxonomy" id="1121262"/>
    <lineage>
        <taxon>Bacteria</taxon>
        <taxon>Bacillati</taxon>
        <taxon>Bacillota</taxon>
        <taxon>Clostridia</taxon>
        <taxon>Eubacteriales</taxon>
        <taxon>Clostridiaceae</taxon>
        <taxon>Caloramator</taxon>
    </lineage>
</organism>
<dbReference type="Pfam" id="PF03190">
    <property type="entry name" value="Thioredox_DsbH"/>
    <property type="match status" value="1"/>
</dbReference>
<dbReference type="PANTHER" id="PTHR42899">
    <property type="entry name" value="SPERMATOGENESIS-ASSOCIATED PROTEIN 20"/>
    <property type="match status" value="1"/>
</dbReference>
<dbReference type="Gene3D" id="3.40.30.10">
    <property type="entry name" value="Glutaredoxin"/>
    <property type="match status" value="1"/>
</dbReference>
<dbReference type="Gene3D" id="1.50.10.10">
    <property type="match status" value="2"/>
</dbReference>
<name>A0A1M4YVB8_9CLOT</name>
<gene>
    <name evidence="2" type="ORF">SAMN02746091_01762</name>
</gene>
<evidence type="ECO:0000313" key="2">
    <source>
        <dbReference type="EMBL" id="SHF09700.1"/>
    </source>
</evidence>
<dbReference type="RefSeq" id="WP_073249102.1">
    <property type="nucleotide sequence ID" value="NZ_FQVG01000034.1"/>
</dbReference>
<dbReference type="AlphaFoldDB" id="A0A1M4YVB8"/>
<protein>
    <recommendedName>
        <fullName evidence="1">Spermatogenesis-associated protein 20-like TRX domain-containing protein</fullName>
    </recommendedName>
</protein>
<dbReference type="SUPFAM" id="SSF48208">
    <property type="entry name" value="Six-hairpin glycosidases"/>
    <property type="match status" value="1"/>
</dbReference>
<reference evidence="3" key="1">
    <citation type="submission" date="2016-11" db="EMBL/GenBank/DDBJ databases">
        <authorList>
            <person name="Varghese N."/>
            <person name="Submissions S."/>
        </authorList>
    </citation>
    <scope>NUCLEOTIDE SEQUENCE [LARGE SCALE GENOMIC DNA]</scope>
    <source>
        <strain evidence="3">DSM 10124</strain>
    </source>
</reference>
<dbReference type="InterPro" id="IPR024705">
    <property type="entry name" value="Ssp411"/>
</dbReference>
<dbReference type="InterPro" id="IPR036249">
    <property type="entry name" value="Thioredoxin-like_sf"/>
</dbReference>
<keyword evidence="3" id="KW-1185">Reference proteome</keyword>
<evidence type="ECO:0000259" key="1">
    <source>
        <dbReference type="Pfam" id="PF03190"/>
    </source>
</evidence>
<accession>A0A1M4YVB8</accession>
<dbReference type="CDD" id="cd02955">
    <property type="entry name" value="SSP411"/>
    <property type="match status" value="1"/>
</dbReference>
<dbReference type="InterPro" id="IPR004879">
    <property type="entry name" value="Ssp411-like_TRX"/>
</dbReference>
<dbReference type="PANTHER" id="PTHR42899:SF1">
    <property type="entry name" value="SPERMATOGENESIS-ASSOCIATED PROTEIN 20"/>
    <property type="match status" value="1"/>
</dbReference>
<dbReference type="EMBL" id="FQVG01000034">
    <property type="protein sequence ID" value="SHF09700.1"/>
    <property type="molecule type" value="Genomic_DNA"/>
</dbReference>
<evidence type="ECO:0000313" key="3">
    <source>
        <dbReference type="Proteomes" id="UP000184423"/>
    </source>
</evidence>
<dbReference type="SUPFAM" id="SSF52833">
    <property type="entry name" value="Thioredoxin-like"/>
    <property type="match status" value="1"/>
</dbReference>
<sequence length="668" mass="78307">MNRLINEKSPYLLQHAHNPVDWYPWGQEAFRVAKEKDKPIFLSIGYSTCHWCHVMEKESFEDEEVAKLLNDTFICIKVDREERPDIDSIYMMYCQMMTGHGGWPLTIIMTADKKPFFSATYIPKETMYNRIGIKDLIKRIDELWKNDREKLLDSSEKLYRELAKLNEEDKKGEITKEDVLEAVYEFEVIFDRLYGGFNKRPKFPIPHNLLFLMNIYAEKKDDDIKEMVTKTLDGMMMGGIYDHVGYGFHRYSTDREWKLPHFEKMLYDQALLILAYTEAYRVFGEERYKDVAKNVIEYVKRDLTSREGAFYSAEDADSEGVEGKFYTFTYDELRNILSEDEFEIVKRVYNIKEEGNFEDEATGEKTGQNILYKVKHFEEYKDRLHQIRNKIFEFRENRIRPLRDEKILTDWNGLMIAALSKAGFVFNNAEYIDMAKKAADFILSLSKKGLKHRYKDGEYTYEPLIDDYAFFSFGLLELYLATFETIYLKEAVGLVEKMIEKLWDKEKGAFFYAEKSSDLILRSKEIYDGAVPSGNSVAAYVLYLLYRITGDIKYLNLAKETLNSFAREIKAIKSAHSFSLYVQDLILSEPIDIVIAAEDKIEIDKFLETLRKKYIKNAIIIAKNSSEADELIPHIKDIEINKEPKAYVCKNFACGVPQNLTEFLKYIG</sequence>
<dbReference type="Proteomes" id="UP000184423">
    <property type="component" value="Unassembled WGS sequence"/>
</dbReference>